<evidence type="ECO:0000313" key="3">
    <source>
        <dbReference type="EMBL" id="QDQ73055.1"/>
    </source>
</evidence>
<gene>
    <name evidence="3" type="ORF">FNZ56_03805</name>
</gene>
<keyword evidence="4" id="KW-1185">Reference proteome</keyword>
<dbReference type="AlphaFoldDB" id="A0A516V3G3"/>
<sequence length="143" mass="16134">MNARRKTTIVFALLALSAAGIANARDHRHDHDNNPPGPAGGHGTNWENPPGWKGGPGASPDRRWWVDKGHRYEFRLVNGGYYFNPNYGYWHPKYGFWNQAARCWFDNDRNPPGPAGGRGTNWENPPGWRGGPGASPDRYRHCR</sequence>
<feature type="signal peptide" evidence="2">
    <location>
        <begin position="1"/>
        <end position="24"/>
    </location>
</feature>
<protein>
    <recommendedName>
        <fullName evidence="5">BcpO-related WXXGXW repeat protein</fullName>
    </recommendedName>
</protein>
<accession>A0A516V3G3</accession>
<dbReference type="EMBL" id="CP041742">
    <property type="protein sequence ID" value="QDQ73055.1"/>
    <property type="molecule type" value="Genomic_DNA"/>
</dbReference>
<dbReference type="OrthoDB" id="7193386at2"/>
<reference evidence="3 4" key="1">
    <citation type="submission" date="2019-07" db="EMBL/GenBank/DDBJ databases">
        <title>Lysobacter weifangensis sp. nov., isolated from bensulfuron-methyl contaminated farmland soil.</title>
        <authorList>
            <person name="Zhao H."/>
        </authorList>
    </citation>
    <scope>NUCLEOTIDE SEQUENCE [LARGE SCALE GENOMIC DNA]</scope>
    <source>
        <strain evidence="3 4">CC-Bw-6</strain>
    </source>
</reference>
<evidence type="ECO:0000313" key="4">
    <source>
        <dbReference type="Proteomes" id="UP000315891"/>
    </source>
</evidence>
<evidence type="ECO:0000256" key="2">
    <source>
        <dbReference type="SAM" id="SignalP"/>
    </source>
</evidence>
<name>A0A516V3G3_9GAMM</name>
<evidence type="ECO:0008006" key="5">
    <source>
        <dbReference type="Google" id="ProtNLM"/>
    </source>
</evidence>
<keyword evidence="2" id="KW-0732">Signal</keyword>
<evidence type="ECO:0000256" key="1">
    <source>
        <dbReference type="SAM" id="MobiDB-lite"/>
    </source>
</evidence>
<feature type="region of interest" description="Disordered" evidence="1">
    <location>
        <begin position="112"/>
        <end position="143"/>
    </location>
</feature>
<feature type="chain" id="PRO_5021956908" description="BcpO-related WXXGXW repeat protein" evidence="2">
    <location>
        <begin position="25"/>
        <end position="143"/>
    </location>
</feature>
<dbReference type="RefSeq" id="WP_143878568.1">
    <property type="nucleotide sequence ID" value="NZ_BAABLZ010000002.1"/>
</dbReference>
<proteinExistence type="predicted"/>
<feature type="region of interest" description="Disordered" evidence="1">
    <location>
        <begin position="25"/>
        <end position="57"/>
    </location>
</feature>
<organism evidence="3 4">
    <name type="scientific">Pseudoluteimonas lycopersici</name>
    <dbReference type="NCBI Taxonomy" id="1324796"/>
    <lineage>
        <taxon>Bacteria</taxon>
        <taxon>Pseudomonadati</taxon>
        <taxon>Pseudomonadota</taxon>
        <taxon>Gammaproteobacteria</taxon>
        <taxon>Lysobacterales</taxon>
        <taxon>Lysobacteraceae</taxon>
        <taxon>Pseudoluteimonas</taxon>
    </lineage>
</organism>
<dbReference type="Proteomes" id="UP000315891">
    <property type="component" value="Chromosome"/>
</dbReference>